<feature type="transmembrane region" description="Helical" evidence="8">
    <location>
        <begin position="308"/>
        <end position="327"/>
    </location>
</feature>
<feature type="transmembrane region" description="Helical" evidence="8">
    <location>
        <begin position="465"/>
        <end position="489"/>
    </location>
</feature>
<evidence type="ECO:0000313" key="10">
    <source>
        <dbReference type="EMBL" id="KAF4983792.1"/>
    </source>
</evidence>
<keyword evidence="2" id="KW-0813">Transport</keyword>
<dbReference type="Proteomes" id="UP000635477">
    <property type="component" value="Unassembled WGS sequence"/>
</dbReference>
<dbReference type="PROSITE" id="PS50850">
    <property type="entry name" value="MFS"/>
    <property type="match status" value="1"/>
</dbReference>
<dbReference type="Gene3D" id="1.20.1250.20">
    <property type="entry name" value="MFS general substrate transporter like domains"/>
    <property type="match status" value="2"/>
</dbReference>
<reference evidence="10" key="2">
    <citation type="submission" date="2020-05" db="EMBL/GenBank/DDBJ databases">
        <authorList>
            <person name="Kim H.-S."/>
            <person name="Proctor R.H."/>
            <person name="Brown D.W."/>
        </authorList>
    </citation>
    <scope>NUCLEOTIDE SEQUENCE</scope>
    <source>
        <strain evidence="10">NRRL 22465</strain>
    </source>
</reference>
<proteinExistence type="predicted"/>
<feature type="transmembrane region" description="Helical" evidence="8">
    <location>
        <begin position="115"/>
        <end position="137"/>
    </location>
</feature>
<feature type="transmembrane region" description="Helical" evidence="8">
    <location>
        <begin position="371"/>
        <end position="391"/>
    </location>
</feature>
<dbReference type="AlphaFoldDB" id="A0A8H4XPD1"/>
<reference evidence="10" key="1">
    <citation type="journal article" date="2020" name="BMC Genomics">
        <title>Correction to: Identification and distribution of gene clusters required for synthesis of sphingolipid metabolism inhibitors in diverse species of the filamentous fungus Fusarium.</title>
        <authorList>
            <person name="Kim H.S."/>
            <person name="Lohmar J.M."/>
            <person name="Busman M."/>
            <person name="Brown D.W."/>
            <person name="Naumann T.A."/>
            <person name="Divon H.H."/>
            <person name="Lysoe E."/>
            <person name="Uhlig S."/>
            <person name="Proctor R.H."/>
        </authorList>
    </citation>
    <scope>NUCLEOTIDE SEQUENCE</scope>
    <source>
        <strain evidence="10">NRRL 22465</strain>
    </source>
</reference>
<evidence type="ECO:0000256" key="8">
    <source>
        <dbReference type="SAM" id="Phobius"/>
    </source>
</evidence>
<dbReference type="InterPro" id="IPR020846">
    <property type="entry name" value="MFS_dom"/>
</dbReference>
<protein>
    <recommendedName>
        <fullName evidence="9">Major facilitator superfamily (MFS) profile domain-containing protein</fullName>
    </recommendedName>
</protein>
<accession>A0A8H4XPD1</accession>
<keyword evidence="5 8" id="KW-0472">Membrane</keyword>
<keyword evidence="3 8" id="KW-0812">Transmembrane</keyword>
<dbReference type="FunFam" id="1.20.1250.20:FF:000013">
    <property type="entry name" value="MFS general substrate transporter"/>
    <property type="match status" value="1"/>
</dbReference>
<dbReference type="SUPFAM" id="SSF103473">
    <property type="entry name" value="MFS general substrate transporter"/>
    <property type="match status" value="1"/>
</dbReference>
<comment type="subcellular location">
    <subcellularLocation>
        <location evidence="1">Membrane</location>
        <topology evidence="1">Multi-pass membrane protein</topology>
    </subcellularLocation>
</comment>
<evidence type="ECO:0000256" key="2">
    <source>
        <dbReference type="ARBA" id="ARBA00022448"/>
    </source>
</evidence>
<feature type="transmembrane region" description="Helical" evidence="8">
    <location>
        <begin position="433"/>
        <end position="453"/>
    </location>
</feature>
<dbReference type="InterPro" id="IPR036259">
    <property type="entry name" value="MFS_trans_sf"/>
</dbReference>
<evidence type="ECO:0000259" key="9">
    <source>
        <dbReference type="PROSITE" id="PS50850"/>
    </source>
</evidence>
<evidence type="ECO:0000313" key="11">
    <source>
        <dbReference type="Proteomes" id="UP000635477"/>
    </source>
</evidence>
<feature type="transmembrane region" description="Helical" evidence="8">
    <location>
        <begin position="172"/>
        <end position="192"/>
    </location>
</feature>
<dbReference type="PANTHER" id="PTHR43791">
    <property type="entry name" value="PERMEASE-RELATED"/>
    <property type="match status" value="1"/>
</dbReference>
<evidence type="ECO:0000256" key="1">
    <source>
        <dbReference type="ARBA" id="ARBA00004141"/>
    </source>
</evidence>
<evidence type="ECO:0000256" key="3">
    <source>
        <dbReference type="ARBA" id="ARBA00022692"/>
    </source>
</evidence>
<evidence type="ECO:0000256" key="4">
    <source>
        <dbReference type="ARBA" id="ARBA00022989"/>
    </source>
</evidence>
<dbReference type="OrthoDB" id="3639251at2759"/>
<feature type="transmembrane region" description="Helical" evidence="8">
    <location>
        <begin position="403"/>
        <end position="421"/>
    </location>
</feature>
<dbReference type="InterPro" id="IPR011701">
    <property type="entry name" value="MFS"/>
</dbReference>
<dbReference type="GO" id="GO:0022857">
    <property type="term" value="F:transmembrane transporter activity"/>
    <property type="evidence" value="ECO:0007669"/>
    <property type="project" value="InterPro"/>
</dbReference>
<feature type="transmembrane region" description="Helical" evidence="8">
    <location>
        <begin position="144"/>
        <end position="166"/>
    </location>
</feature>
<sequence length="504" mass="55150">MTERSNLDSRLEMADHHQVDEKVRQGCILAKTWASRSNQTPQHGSDGRPETASAAVDPELQKSLIRKQDSRIIPLAAGSFLLCYLDRSNIGNAKVLNVSTGHDLLSETGMSNFDYTIALMVFLIAYAIFEVPSIYFLKRISPSRWIAFLMFSWGTITMCLGAANSYASVTVLRFLLGVFEAGLFPGLVYHLTFWYMPEERSVRVATILASATLAGAFGGAIAYGVGHMNQVGRLAGWRWLFILEGIPSVLYSVLVWFCLPDYPETAKWLSLEEKDLAAHRLAEQGSHGSSGAMTWEDAKSTLLEWRLWCHYLIYFGISAPFSSLSLFTPSLTAGLGFADLKAQLMTVPPYAAAYVVTLLVSWSADRHNARGLHSAVFSLVGAVGFIASATLPADSYSPRYGCLIIAACGSFACIPPLLGWLSSNLHSTGSIGLAIAINVSMGAPGQVVGVWIYKAGEATQGYPTGHWTNAALLLFVSMGCILMHFYYVWRNRRAAGTDAPRFKY</sequence>
<keyword evidence="6" id="KW-0325">Glycoprotein</keyword>
<dbReference type="Pfam" id="PF07690">
    <property type="entry name" value="MFS_1"/>
    <property type="match status" value="1"/>
</dbReference>
<evidence type="ECO:0000256" key="7">
    <source>
        <dbReference type="SAM" id="MobiDB-lite"/>
    </source>
</evidence>
<dbReference type="GO" id="GO:0016020">
    <property type="term" value="C:membrane"/>
    <property type="evidence" value="ECO:0007669"/>
    <property type="project" value="UniProtKB-SubCell"/>
</dbReference>
<organism evidence="10 11">
    <name type="scientific">Fusarium zealandicum</name>
    <dbReference type="NCBI Taxonomy" id="1053134"/>
    <lineage>
        <taxon>Eukaryota</taxon>
        <taxon>Fungi</taxon>
        <taxon>Dikarya</taxon>
        <taxon>Ascomycota</taxon>
        <taxon>Pezizomycotina</taxon>
        <taxon>Sordariomycetes</taxon>
        <taxon>Hypocreomycetidae</taxon>
        <taxon>Hypocreales</taxon>
        <taxon>Nectriaceae</taxon>
        <taxon>Fusarium</taxon>
        <taxon>Fusarium staphyleae species complex</taxon>
    </lineage>
</organism>
<evidence type="ECO:0000256" key="5">
    <source>
        <dbReference type="ARBA" id="ARBA00023136"/>
    </source>
</evidence>
<gene>
    <name evidence="10" type="ORF">FZEAL_876</name>
</gene>
<dbReference type="PANTHER" id="PTHR43791:SF49">
    <property type="entry name" value="TRANSPORTER, PUTATIVE (AFU_ORTHOLOGUE AFUA_4G04250)-RELATED"/>
    <property type="match status" value="1"/>
</dbReference>
<feature type="transmembrane region" description="Helical" evidence="8">
    <location>
        <begin position="204"/>
        <end position="225"/>
    </location>
</feature>
<evidence type="ECO:0000256" key="6">
    <source>
        <dbReference type="ARBA" id="ARBA00023180"/>
    </source>
</evidence>
<name>A0A8H4XPD1_9HYPO</name>
<comment type="caution">
    <text evidence="10">The sequence shown here is derived from an EMBL/GenBank/DDBJ whole genome shotgun (WGS) entry which is preliminary data.</text>
</comment>
<keyword evidence="11" id="KW-1185">Reference proteome</keyword>
<feature type="domain" description="Major facilitator superfamily (MFS) profile" evidence="9">
    <location>
        <begin position="72"/>
        <end position="504"/>
    </location>
</feature>
<dbReference type="FunFam" id="1.20.1250.20:FF:000057">
    <property type="entry name" value="MFS general substrate transporter"/>
    <property type="match status" value="1"/>
</dbReference>
<feature type="transmembrane region" description="Helical" evidence="8">
    <location>
        <begin position="347"/>
        <end position="364"/>
    </location>
</feature>
<dbReference type="EMBL" id="JABEYC010000048">
    <property type="protein sequence ID" value="KAF4983792.1"/>
    <property type="molecule type" value="Genomic_DNA"/>
</dbReference>
<feature type="region of interest" description="Disordered" evidence="7">
    <location>
        <begin position="35"/>
        <end position="55"/>
    </location>
</feature>
<keyword evidence="4 8" id="KW-1133">Transmembrane helix</keyword>
<feature type="transmembrane region" description="Helical" evidence="8">
    <location>
        <begin position="237"/>
        <end position="259"/>
    </location>
</feature>